<keyword evidence="3" id="KW-1185">Reference proteome</keyword>
<accession>A0AAD9UNW5</accession>
<keyword evidence="1" id="KW-0694">RNA-binding</keyword>
<organism evidence="2 3">
    <name type="scientific">Babesia duncani</name>
    <dbReference type="NCBI Taxonomy" id="323732"/>
    <lineage>
        <taxon>Eukaryota</taxon>
        <taxon>Sar</taxon>
        <taxon>Alveolata</taxon>
        <taxon>Apicomplexa</taxon>
        <taxon>Aconoidasida</taxon>
        <taxon>Piroplasmida</taxon>
        <taxon>Babesiidae</taxon>
        <taxon>Babesia</taxon>
    </lineage>
</organism>
<dbReference type="KEGG" id="bdw:94335871"/>
<protein>
    <submittedName>
        <fullName evidence="2">K Homology domain</fullName>
    </submittedName>
</protein>
<comment type="caution">
    <text evidence="2">The sequence shown here is derived from an EMBL/GenBank/DDBJ whole genome shotgun (WGS) entry which is preliminary data.</text>
</comment>
<sequence>MTPLEIPTFDALVSTFDENELSECKDDDKDVDYCLNNDAFCNLGATKSHDEQSMLMASHLSNNSAIWGMDNDYSWSSTLSETNKSCAAMNSILCDSFSTQLSCGNNVENNDCTKSPIPLYDYFDKDESPELFSNFGESTPKLMARPPGFSSYYDLLKNDVYSFRSEPLFGDEELSKNQIFSQSTNKESHVFLKILATQLVSGTIIGRGGKGLNWFRRKSKVGDIMLSMPWELYPKTEYRTLLLKGTVKSVLKATCIIADLMLSKYSAQHPQTYTHSDKMIVMVVLPSMFLSAMDEIKRSTNPTIINISLFRASEDHKEIVAVLKGNKTKIKELIAAVCTSIAETVNPEDYCFVSYPNSWAIPMKKDDSQEQTDAPTIENGENNYWRYNDCCSSSRSTCPTTNEALARELPSVINMDYLKEDKNIQDHQVQIIFSIPENLMNRALILAATNMCNINIISSDEEGQIKCDLTGPLGNCYSTASLILDLE</sequence>
<proteinExistence type="predicted"/>
<dbReference type="InterPro" id="IPR036612">
    <property type="entry name" value="KH_dom_type_1_sf"/>
</dbReference>
<dbReference type="RefSeq" id="XP_067803173.1">
    <property type="nucleotide sequence ID" value="XM_067946609.1"/>
</dbReference>
<dbReference type="PROSITE" id="PS50084">
    <property type="entry name" value="KH_TYPE_1"/>
    <property type="match status" value="1"/>
</dbReference>
<dbReference type="EMBL" id="JALLKP010000002">
    <property type="protein sequence ID" value="KAK2196331.1"/>
    <property type="molecule type" value="Genomic_DNA"/>
</dbReference>
<dbReference type="SUPFAM" id="SSF54791">
    <property type="entry name" value="Eukaryotic type KH-domain (KH-domain type I)"/>
    <property type="match status" value="1"/>
</dbReference>
<gene>
    <name evidence="2" type="ORF">BdWA1_001573</name>
</gene>
<dbReference type="Proteomes" id="UP001214638">
    <property type="component" value="Unassembled WGS sequence"/>
</dbReference>
<evidence type="ECO:0000313" key="3">
    <source>
        <dbReference type="Proteomes" id="UP001214638"/>
    </source>
</evidence>
<name>A0AAD9UNW5_9APIC</name>
<evidence type="ECO:0000256" key="1">
    <source>
        <dbReference type="PROSITE-ProRule" id="PRU00117"/>
    </source>
</evidence>
<dbReference type="GeneID" id="94335871"/>
<reference evidence="2" key="1">
    <citation type="journal article" date="2023" name="Nat. Microbiol.">
        <title>Babesia duncani multi-omics identifies virulence factors and drug targets.</title>
        <authorList>
            <person name="Singh P."/>
            <person name="Lonardi S."/>
            <person name="Liang Q."/>
            <person name="Vydyam P."/>
            <person name="Khabirova E."/>
            <person name="Fang T."/>
            <person name="Gihaz S."/>
            <person name="Thekkiniath J."/>
            <person name="Munshi M."/>
            <person name="Abel S."/>
            <person name="Ciampossin L."/>
            <person name="Batugedara G."/>
            <person name="Gupta M."/>
            <person name="Lu X.M."/>
            <person name="Lenz T."/>
            <person name="Chakravarty S."/>
            <person name="Cornillot E."/>
            <person name="Hu Y."/>
            <person name="Ma W."/>
            <person name="Gonzalez L.M."/>
            <person name="Sanchez S."/>
            <person name="Estrada K."/>
            <person name="Sanchez-Flores A."/>
            <person name="Montero E."/>
            <person name="Harb O.S."/>
            <person name="Le Roch K.G."/>
            <person name="Mamoun C.B."/>
        </authorList>
    </citation>
    <scope>NUCLEOTIDE SEQUENCE</scope>
    <source>
        <strain evidence="2">WA1</strain>
    </source>
</reference>
<dbReference type="AlphaFoldDB" id="A0AAD9UNW5"/>
<dbReference type="GO" id="GO:0003723">
    <property type="term" value="F:RNA binding"/>
    <property type="evidence" value="ECO:0007669"/>
    <property type="project" value="UniProtKB-UniRule"/>
</dbReference>
<evidence type="ECO:0000313" key="2">
    <source>
        <dbReference type="EMBL" id="KAK2196331.1"/>
    </source>
</evidence>